<dbReference type="GO" id="GO:0003676">
    <property type="term" value="F:nucleic acid binding"/>
    <property type="evidence" value="ECO:0007669"/>
    <property type="project" value="InterPro"/>
</dbReference>
<dbReference type="PROSITE" id="PS50158">
    <property type="entry name" value="ZF_CCHC"/>
    <property type="match status" value="1"/>
</dbReference>
<dbReference type="Proteomes" id="UP000235965">
    <property type="component" value="Unassembled WGS sequence"/>
</dbReference>
<dbReference type="GO" id="GO:0008270">
    <property type="term" value="F:zinc ion binding"/>
    <property type="evidence" value="ECO:0007669"/>
    <property type="project" value="UniProtKB-KW"/>
</dbReference>
<evidence type="ECO:0000259" key="2">
    <source>
        <dbReference type="PROSITE" id="PS50158"/>
    </source>
</evidence>
<gene>
    <name evidence="3" type="ORF">B7P43_G18366</name>
</gene>
<dbReference type="InterPro" id="IPR036875">
    <property type="entry name" value="Znf_CCHC_sf"/>
</dbReference>
<evidence type="ECO:0000313" key="4">
    <source>
        <dbReference type="Proteomes" id="UP000235965"/>
    </source>
</evidence>
<comment type="caution">
    <text evidence="3">The sequence shown here is derived from an EMBL/GenBank/DDBJ whole genome shotgun (WGS) entry which is preliminary data.</text>
</comment>
<organism evidence="3 4">
    <name type="scientific">Cryptotermes secundus</name>
    <dbReference type="NCBI Taxonomy" id="105785"/>
    <lineage>
        <taxon>Eukaryota</taxon>
        <taxon>Metazoa</taxon>
        <taxon>Ecdysozoa</taxon>
        <taxon>Arthropoda</taxon>
        <taxon>Hexapoda</taxon>
        <taxon>Insecta</taxon>
        <taxon>Pterygota</taxon>
        <taxon>Neoptera</taxon>
        <taxon>Polyneoptera</taxon>
        <taxon>Dictyoptera</taxon>
        <taxon>Blattodea</taxon>
        <taxon>Blattoidea</taxon>
        <taxon>Termitoidae</taxon>
        <taxon>Kalotermitidae</taxon>
        <taxon>Cryptotermitinae</taxon>
        <taxon>Cryptotermes</taxon>
    </lineage>
</organism>
<dbReference type="Pfam" id="PF00098">
    <property type="entry name" value="zf-CCHC"/>
    <property type="match status" value="1"/>
</dbReference>
<accession>A0A2J7QWK9</accession>
<dbReference type="STRING" id="105785.A0A2J7QWK9"/>
<dbReference type="SUPFAM" id="SSF57756">
    <property type="entry name" value="Retrovirus zinc finger-like domains"/>
    <property type="match status" value="1"/>
</dbReference>
<dbReference type="AlphaFoldDB" id="A0A2J7QWK9"/>
<dbReference type="InterPro" id="IPR001878">
    <property type="entry name" value="Znf_CCHC"/>
</dbReference>
<dbReference type="EMBL" id="NEVH01009498">
    <property type="protein sequence ID" value="PNF32961.1"/>
    <property type="molecule type" value="Genomic_DNA"/>
</dbReference>
<keyword evidence="1" id="KW-0479">Metal-binding</keyword>
<evidence type="ECO:0000256" key="1">
    <source>
        <dbReference type="PROSITE-ProRule" id="PRU00047"/>
    </source>
</evidence>
<feature type="domain" description="CCHC-type" evidence="2">
    <location>
        <begin position="223"/>
        <end position="237"/>
    </location>
</feature>
<dbReference type="InParanoid" id="A0A2J7QWK9"/>
<dbReference type="Gene3D" id="4.10.60.10">
    <property type="entry name" value="Zinc finger, CCHC-type"/>
    <property type="match status" value="1"/>
</dbReference>
<keyword evidence="1" id="KW-0863">Zinc-finger</keyword>
<reference evidence="3 4" key="1">
    <citation type="submission" date="2017-12" db="EMBL/GenBank/DDBJ databases">
        <title>Hemimetabolous genomes reveal molecular basis of termite eusociality.</title>
        <authorList>
            <person name="Harrison M.C."/>
            <person name="Jongepier E."/>
            <person name="Robertson H.M."/>
            <person name="Arning N."/>
            <person name="Bitard-Feildel T."/>
            <person name="Chao H."/>
            <person name="Childers C.P."/>
            <person name="Dinh H."/>
            <person name="Doddapaneni H."/>
            <person name="Dugan S."/>
            <person name="Gowin J."/>
            <person name="Greiner C."/>
            <person name="Han Y."/>
            <person name="Hu H."/>
            <person name="Hughes D.S.T."/>
            <person name="Huylmans A.-K."/>
            <person name="Kemena C."/>
            <person name="Kremer L.P.M."/>
            <person name="Lee S.L."/>
            <person name="Lopez-Ezquerra A."/>
            <person name="Mallet L."/>
            <person name="Monroy-Kuhn J.M."/>
            <person name="Moser A."/>
            <person name="Murali S.C."/>
            <person name="Muzny D.M."/>
            <person name="Otani S."/>
            <person name="Piulachs M.-D."/>
            <person name="Poelchau M."/>
            <person name="Qu J."/>
            <person name="Schaub F."/>
            <person name="Wada-Katsumata A."/>
            <person name="Worley K.C."/>
            <person name="Xie Q."/>
            <person name="Ylla G."/>
            <person name="Poulsen M."/>
            <person name="Gibbs R.A."/>
            <person name="Schal C."/>
            <person name="Richards S."/>
            <person name="Belles X."/>
            <person name="Korb J."/>
            <person name="Bornberg-Bauer E."/>
        </authorList>
    </citation>
    <scope>NUCLEOTIDE SEQUENCE [LARGE SCALE GENOMIC DNA]</scope>
    <source>
        <tissue evidence="3">Whole body</tissue>
    </source>
</reference>
<keyword evidence="4" id="KW-1185">Reference proteome</keyword>
<name>A0A2J7QWK9_9NEOP</name>
<evidence type="ECO:0000313" key="3">
    <source>
        <dbReference type="EMBL" id="PNF32961.1"/>
    </source>
</evidence>
<keyword evidence="1" id="KW-0862">Zinc</keyword>
<dbReference type="OrthoDB" id="6780827at2759"/>
<dbReference type="SMART" id="SM00343">
    <property type="entry name" value="ZnF_C2HC"/>
    <property type="match status" value="1"/>
</dbReference>
<sequence length="252" mass="28509">MEAIIAQLEEQLRGLTIGVKTKDLSLAASIKEWSGQANARPVTEFISQVEQCARLSNWSREDLANIVKAKLIGEARVFINGRDHLAGENVRYEELKAALVDRFSEKLPARYHYNQLHEAAQGREETPIQFLDRCRALSQKTVSKSADPTEQRILREEAETRLLTSFVYGLRRETGHELRIRNPDSIEQALAMATVIYNANKMETGIKNMLPSLYKGTRAPLICYDCGQPGHIVRYCKAGRNPTARREKNSPN</sequence>
<protein>
    <recommendedName>
        <fullName evidence="2">CCHC-type domain-containing protein</fullName>
    </recommendedName>
</protein>
<proteinExistence type="predicted"/>